<dbReference type="GO" id="GO:0016887">
    <property type="term" value="F:ATP hydrolysis activity"/>
    <property type="evidence" value="ECO:0007669"/>
    <property type="project" value="InterPro"/>
</dbReference>
<comment type="similarity">
    <text evidence="1">Belongs to the ABC transporter superfamily.</text>
</comment>
<dbReference type="SUPFAM" id="SSF52540">
    <property type="entry name" value="P-loop containing nucleoside triphosphate hydrolases"/>
    <property type="match status" value="1"/>
</dbReference>
<dbReference type="PANTHER" id="PTHR43335">
    <property type="entry name" value="ABC TRANSPORTER, ATP-BINDING PROTEIN"/>
    <property type="match status" value="1"/>
</dbReference>
<evidence type="ECO:0000313" key="4">
    <source>
        <dbReference type="EMBL" id="XBX76434.1"/>
    </source>
</evidence>
<dbReference type="Pfam" id="PF00005">
    <property type="entry name" value="ABC_tran"/>
    <property type="match status" value="1"/>
</dbReference>
<proteinExistence type="inferred from homology"/>
<gene>
    <name evidence="4" type="ORF">PRVXT_002699</name>
</gene>
<reference evidence="4" key="1">
    <citation type="journal article" date="2013" name="Extremophiles">
        <title>Proteinivorax tanatarense gen. nov., sp. nov., an anaerobic, haloalkaliphilic, proteolytic bacterium isolated from a decaying algal bloom, and proposal of Proteinivoraceae fam. nov.</title>
        <authorList>
            <person name="Kevbrin V."/>
            <person name="Boltyanskaya Y."/>
            <person name="Zhilina T."/>
            <person name="Kolganova T."/>
            <person name="Lavrentjeva E."/>
            <person name="Kuznetsov B."/>
        </authorList>
    </citation>
    <scope>NUCLEOTIDE SEQUENCE</scope>
    <source>
        <strain evidence="4">Z-910T</strain>
    </source>
</reference>
<dbReference type="PANTHER" id="PTHR43335:SF4">
    <property type="entry name" value="ABC TRANSPORTER, ATP-BINDING PROTEIN"/>
    <property type="match status" value="1"/>
</dbReference>
<reference evidence="4" key="2">
    <citation type="submission" date="2024-06" db="EMBL/GenBank/DDBJ databases">
        <authorList>
            <person name="Petrova K.O."/>
            <person name="Toshchakov S.V."/>
            <person name="Boltjanskaja Y.V."/>
            <person name="Kevbrin V."/>
        </authorList>
    </citation>
    <scope>NUCLEOTIDE SEQUENCE</scope>
    <source>
        <strain evidence="4">Z-910T</strain>
    </source>
</reference>
<dbReference type="InterPro" id="IPR027417">
    <property type="entry name" value="P-loop_NTPase"/>
</dbReference>
<evidence type="ECO:0000256" key="1">
    <source>
        <dbReference type="ARBA" id="ARBA00005417"/>
    </source>
</evidence>
<keyword evidence="4" id="KW-0547">Nucleotide-binding</keyword>
<evidence type="ECO:0000256" key="2">
    <source>
        <dbReference type="ARBA" id="ARBA00022448"/>
    </source>
</evidence>
<dbReference type="Gene3D" id="3.40.50.300">
    <property type="entry name" value="P-loop containing nucleotide triphosphate hydrolases"/>
    <property type="match status" value="1"/>
</dbReference>
<organism evidence="4">
    <name type="scientific">Proteinivorax tanatarense</name>
    <dbReference type="NCBI Taxonomy" id="1260629"/>
    <lineage>
        <taxon>Bacteria</taxon>
        <taxon>Bacillati</taxon>
        <taxon>Bacillota</taxon>
        <taxon>Clostridia</taxon>
        <taxon>Eubacteriales</taxon>
        <taxon>Proteinivoracaceae</taxon>
        <taxon>Proteinivorax</taxon>
    </lineage>
</organism>
<keyword evidence="4" id="KW-0067">ATP-binding</keyword>
<sequence>MCFFKTVSGLLKPTEGKVICNGKEVGKEIDHLEDLGYMDNDAAFIKELTGFDNLKLLASIKKIGQKEIKHSMIHLGLDPDSKVKVKNYSLGMYQKLAISQAVMEDPSILIFDEPFNGLDKKSCKIVKDLIIEQREKGKVVMITSHILNDIEEVADKAYEFEGKRIIPLDS</sequence>
<dbReference type="GO" id="GO:0005524">
    <property type="term" value="F:ATP binding"/>
    <property type="evidence" value="ECO:0007669"/>
    <property type="project" value="UniProtKB-KW"/>
</dbReference>
<protein>
    <submittedName>
        <fullName evidence="4">ABC transporter ATP-binding protein</fullName>
    </submittedName>
</protein>
<dbReference type="InterPro" id="IPR003439">
    <property type="entry name" value="ABC_transporter-like_ATP-bd"/>
</dbReference>
<dbReference type="AlphaFoldDB" id="A0AAU7VRL4"/>
<accession>A0AAU7VRL4</accession>
<evidence type="ECO:0000259" key="3">
    <source>
        <dbReference type="Pfam" id="PF00005"/>
    </source>
</evidence>
<feature type="domain" description="ABC transporter" evidence="3">
    <location>
        <begin position="4"/>
        <end position="116"/>
    </location>
</feature>
<keyword evidence="2" id="KW-0813">Transport</keyword>
<name>A0AAU7VRL4_9FIRM</name>
<dbReference type="EMBL" id="CP158367">
    <property type="protein sequence ID" value="XBX76434.1"/>
    <property type="molecule type" value="Genomic_DNA"/>
</dbReference>